<feature type="domain" description="Nuclear receptor" evidence="10">
    <location>
        <begin position="232"/>
        <end position="311"/>
    </location>
</feature>
<dbReference type="InterPro" id="IPR001628">
    <property type="entry name" value="Znf_hrmn_rcpt"/>
</dbReference>
<evidence type="ECO:0000256" key="8">
    <source>
        <dbReference type="ARBA" id="ARBA00023242"/>
    </source>
</evidence>
<feature type="domain" description="Nuclear receptor" evidence="10">
    <location>
        <begin position="310"/>
        <end position="381"/>
    </location>
</feature>
<feature type="region of interest" description="Disordered" evidence="9">
    <location>
        <begin position="382"/>
        <end position="791"/>
    </location>
</feature>
<dbReference type="PANTHER" id="PTHR45680">
    <property type="entry name" value="NUCLEAR HORMONE RECEPTOR FAMILY"/>
    <property type="match status" value="1"/>
</dbReference>
<reference evidence="11 12" key="1">
    <citation type="submission" date="2022-04" db="EMBL/GenBank/DDBJ databases">
        <title>Chromosome-level reference genomes for two strains of Caenorhabditis briggsae: an improved platform for comparative genomics.</title>
        <authorList>
            <person name="Stevens L."/>
            <person name="Andersen E."/>
        </authorList>
    </citation>
    <scope>NUCLEOTIDE SEQUENCE [LARGE SCALE GENOMIC DNA]</scope>
    <source>
        <strain evidence="11">VX34</strain>
        <tissue evidence="11">Whole-organism</tissue>
    </source>
</reference>
<evidence type="ECO:0000256" key="6">
    <source>
        <dbReference type="ARBA" id="ARBA00023163"/>
    </source>
</evidence>
<feature type="compositionally biased region" description="Low complexity" evidence="9">
    <location>
        <begin position="627"/>
        <end position="640"/>
    </location>
</feature>
<feature type="compositionally biased region" description="Acidic residues" evidence="9">
    <location>
        <begin position="447"/>
        <end position="464"/>
    </location>
</feature>
<evidence type="ECO:0000313" key="11">
    <source>
        <dbReference type="EMBL" id="UMM25718.1"/>
    </source>
</evidence>
<evidence type="ECO:0000256" key="9">
    <source>
        <dbReference type="SAM" id="MobiDB-lite"/>
    </source>
</evidence>
<evidence type="ECO:0000256" key="3">
    <source>
        <dbReference type="ARBA" id="ARBA00022833"/>
    </source>
</evidence>
<dbReference type="PANTHER" id="PTHR45680:SF29">
    <property type="entry name" value="NUCLEAR HORMONE RECEPTOR FAMILY"/>
    <property type="match status" value="1"/>
</dbReference>
<dbReference type="PROSITE" id="PS51030">
    <property type="entry name" value="NUCLEAR_REC_DBD_2"/>
    <property type="match status" value="4"/>
</dbReference>
<gene>
    <name evidence="11" type="ORF">L5515_005426</name>
</gene>
<dbReference type="GO" id="GO:0043565">
    <property type="term" value="F:sequence-specific DNA binding"/>
    <property type="evidence" value="ECO:0007669"/>
    <property type="project" value="InterPro"/>
</dbReference>
<feature type="compositionally biased region" description="Acidic residues" evidence="9">
    <location>
        <begin position="945"/>
        <end position="981"/>
    </location>
</feature>
<evidence type="ECO:0000256" key="4">
    <source>
        <dbReference type="ARBA" id="ARBA00023015"/>
    </source>
</evidence>
<accession>A0AAE9JEY0</accession>
<keyword evidence="7" id="KW-0675">Receptor</keyword>
<keyword evidence="3" id="KW-0862">Zinc</keyword>
<feature type="compositionally biased region" description="Basic and acidic residues" evidence="9">
    <location>
        <begin position="741"/>
        <end position="778"/>
    </location>
</feature>
<dbReference type="GO" id="GO:0003700">
    <property type="term" value="F:DNA-binding transcription factor activity"/>
    <property type="evidence" value="ECO:0007669"/>
    <property type="project" value="InterPro"/>
</dbReference>
<dbReference type="SMART" id="SM00399">
    <property type="entry name" value="ZnF_C4"/>
    <property type="match status" value="1"/>
</dbReference>
<proteinExistence type="predicted"/>
<keyword evidence="1" id="KW-0479">Metal-binding</keyword>
<keyword evidence="2" id="KW-0863">Zinc-finger</keyword>
<feature type="domain" description="Nuclear receptor" evidence="10">
    <location>
        <begin position="31"/>
        <end position="110"/>
    </location>
</feature>
<dbReference type="SUPFAM" id="SSF57716">
    <property type="entry name" value="Glucocorticoid receptor-like (DNA-binding domain)"/>
    <property type="match status" value="4"/>
</dbReference>
<keyword evidence="6" id="KW-0804">Transcription</keyword>
<keyword evidence="4" id="KW-0805">Transcription regulation</keyword>
<feature type="compositionally biased region" description="Acidic residues" evidence="9">
    <location>
        <begin position="524"/>
        <end position="534"/>
    </location>
</feature>
<evidence type="ECO:0000256" key="2">
    <source>
        <dbReference type="ARBA" id="ARBA00022771"/>
    </source>
</evidence>
<evidence type="ECO:0000259" key="10">
    <source>
        <dbReference type="PROSITE" id="PS51030"/>
    </source>
</evidence>
<feature type="compositionally biased region" description="Acidic residues" evidence="9">
    <location>
        <begin position="729"/>
        <end position="740"/>
    </location>
</feature>
<dbReference type="Pfam" id="PF00105">
    <property type="entry name" value="zf-C4"/>
    <property type="match status" value="4"/>
</dbReference>
<feature type="compositionally biased region" description="Basic and acidic residues" evidence="9">
    <location>
        <begin position="601"/>
        <end position="625"/>
    </location>
</feature>
<dbReference type="InterPro" id="IPR051152">
    <property type="entry name" value="C.elegans_Orphan_NR"/>
</dbReference>
<feature type="compositionally biased region" description="Polar residues" evidence="9">
    <location>
        <begin position="711"/>
        <end position="720"/>
    </location>
</feature>
<feature type="compositionally biased region" description="Basic residues" evidence="9">
    <location>
        <begin position="400"/>
        <end position="409"/>
    </location>
</feature>
<evidence type="ECO:0000256" key="5">
    <source>
        <dbReference type="ARBA" id="ARBA00023125"/>
    </source>
</evidence>
<feature type="region of interest" description="Disordered" evidence="9">
    <location>
        <begin position="176"/>
        <end position="205"/>
    </location>
</feature>
<dbReference type="Gene3D" id="3.30.50.10">
    <property type="entry name" value="Erythroid Transcription Factor GATA-1, subunit A"/>
    <property type="match status" value="4"/>
</dbReference>
<dbReference type="EMBL" id="CP092622">
    <property type="protein sequence ID" value="UMM25718.1"/>
    <property type="molecule type" value="Genomic_DNA"/>
</dbReference>
<feature type="compositionally biased region" description="Basic and acidic residues" evidence="9">
    <location>
        <begin position="831"/>
        <end position="858"/>
    </location>
</feature>
<keyword evidence="5" id="KW-0238">DNA-binding</keyword>
<evidence type="ECO:0000256" key="7">
    <source>
        <dbReference type="ARBA" id="ARBA00023170"/>
    </source>
</evidence>
<evidence type="ECO:0000313" key="12">
    <source>
        <dbReference type="Proteomes" id="UP000829354"/>
    </source>
</evidence>
<feature type="compositionally biased region" description="Acidic residues" evidence="9">
    <location>
        <begin position="559"/>
        <end position="578"/>
    </location>
</feature>
<keyword evidence="8" id="KW-0539">Nucleus</keyword>
<feature type="compositionally biased region" description="Polar residues" evidence="9">
    <location>
        <begin position="673"/>
        <end position="686"/>
    </location>
</feature>
<dbReference type="Proteomes" id="UP000829354">
    <property type="component" value="Chromosome III"/>
</dbReference>
<evidence type="ECO:0000256" key="1">
    <source>
        <dbReference type="ARBA" id="ARBA00022723"/>
    </source>
</evidence>
<organism evidence="11 12">
    <name type="scientific">Caenorhabditis briggsae</name>
    <dbReference type="NCBI Taxonomy" id="6238"/>
    <lineage>
        <taxon>Eukaryota</taxon>
        <taxon>Metazoa</taxon>
        <taxon>Ecdysozoa</taxon>
        <taxon>Nematoda</taxon>
        <taxon>Chromadorea</taxon>
        <taxon>Rhabditida</taxon>
        <taxon>Rhabditina</taxon>
        <taxon>Rhabditomorpha</taxon>
        <taxon>Rhabditoidea</taxon>
        <taxon>Rhabditidae</taxon>
        <taxon>Peloderinae</taxon>
        <taxon>Caenorhabditis</taxon>
    </lineage>
</organism>
<feature type="compositionally biased region" description="Polar residues" evidence="9">
    <location>
        <begin position="182"/>
        <end position="191"/>
    </location>
</feature>
<feature type="region of interest" description="Disordered" evidence="9">
    <location>
        <begin position="805"/>
        <end position="917"/>
    </location>
</feature>
<feature type="compositionally biased region" description="Acidic residues" evidence="9">
    <location>
        <begin position="424"/>
        <end position="433"/>
    </location>
</feature>
<protein>
    <recommendedName>
        <fullName evidence="10">Nuclear receptor domain-containing protein</fullName>
    </recommendedName>
</protein>
<name>A0AAE9JEY0_CAEBR</name>
<sequence length="1103" mass="124842">MSKKSCKTAQKLEICPPKVAHLPVAQKIEELLKCIVCTQPSKRIKFGYALCGSCANFYRYHINIKKKESDFEKCANKGKCVLDPLAIRDCYRCIWTKFQAIEEKKEELSLKCMVCLLETHNVGLHRGVITCMKCYGFFRLQHSNKKLLKCCQPKCKSTSKCKKCKLARCLELGMKKPEEDSGNQSKTVGSQSKREKKKETKGAEKTCKNTQKLEISLPDVDHLPVEQKVEQLMKCLICTEPSPHVKFGYALCRSCSNFYRYHINIKKKESDFEKCAKKGKCVFDPLAIRDCYRCIWTKFQAIEEKKEELSLGCMVCLEKRKVGLHQGFITCQKCFDVFRGSFRNKKLLKFCKSKCQDISKCRKCKLRKCIILGMKNNREAPERAIEEEVEEGSGNQSRTLRLKKRRNGKIKAAPVNKKQKIQDPEDSEDDQSDLEAPQEVQNSVDVEISEADDEQDSEDDDFGAFEEQQGNNDFMDDFDVPLVPTQANGNHQGIYWGDDSDDDQVPPANNSQKIRKPRYLESSDSSESDSDDEEPIPKIPLFDISDSEEDEANNRQEFGDEDSESDSSDSSSDEESEPEPTGPNDLSHMKSISENETGEALENKKSEKPSKKVRFLDEIEAENRRQGTSGLSEEGVGSSGIPDWGDLEEPGLEASGQYISKEGSSEKIPKASGSPSHRISKTSGADRSQEADDDLSMNGIDYDQMDEQDNQDYVSHQEQIQRAAGSQDGQDEVPGIEEDPNVGHEASRIHENVKANDQDGRDGLVEDAEASRMLKDLEADGQDGQDGLVVEASRIQEKVEVANGNQAIGIQEGQVGGQNGQADGPDEQDDKDSQDGLDKNDGQDEGQENKDAQDRIEIPDTDQDGQGAQDEQDVRDQDEQNENLPKIRSRKREYHIPVESPEDQPLQKRPRIKMESSEIYGEEDHYRWLKWKIENCPEEPREKPEDVEEFGNPEDQEPSDPISEEPENVEELEEIENEEDDRPPSPFEGIEIGIDDEIHLNNPEQLTGTFDFRIFNNSKHRIAFYIGFNNPAFLKTPNQLGSLDIGGVSNIRIQFNCNASELGNDKMFLKFVIFDGKLDEDIFDSFRDETKVWKKTISALFSE</sequence>
<dbReference type="AlphaFoldDB" id="A0AAE9JEY0"/>
<dbReference type="GO" id="GO:0008270">
    <property type="term" value="F:zinc ion binding"/>
    <property type="evidence" value="ECO:0007669"/>
    <property type="project" value="UniProtKB-KW"/>
</dbReference>
<dbReference type="InterPro" id="IPR013088">
    <property type="entry name" value="Znf_NHR/GATA"/>
</dbReference>
<keyword evidence="12" id="KW-1185">Reference proteome</keyword>
<feature type="region of interest" description="Disordered" evidence="9">
    <location>
        <begin position="938"/>
        <end position="990"/>
    </location>
</feature>
<feature type="domain" description="Nuclear receptor" evidence="10">
    <location>
        <begin position="109"/>
        <end position="181"/>
    </location>
</feature>